<sequence length="44" mass="4411">GAQRSAADGVPHGDVPTRVPVSEGHPGAEADRHGQARGRAAQAL</sequence>
<gene>
    <name evidence="2" type="ORF">AVDCRST_MAG13-627</name>
</gene>
<evidence type="ECO:0000256" key="1">
    <source>
        <dbReference type="SAM" id="MobiDB-lite"/>
    </source>
</evidence>
<organism evidence="2">
    <name type="scientific">uncultured Solirubrobacteraceae bacterium</name>
    <dbReference type="NCBI Taxonomy" id="1162706"/>
    <lineage>
        <taxon>Bacteria</taxon>
        <taxon>Bacillati</taxon>
        <taxon>Actinomycetota</taxon>
        <taxon>Thermoleophilia</taxon>
        <taxon>Solirubrobacterales</taxon>
        <taxon>Solirubrobacteraceae</taxon>
        <taxon>environmental samples</taxon>
    </lineage>
</organism>
<feature type="non-terminal residue" evidence="2">
    <location>
        <position position="1"/>
    </location>
</feature>
<reference evidence="2" key="1">
    <citation type="submission" date="2020-02" db="EMBL/GenBank/DDBJ databases">
        <authorList>
            <person name="Meier V. D."/>
        </authorList>
    </citation>
    <scope>NUCLEOTIDE SEQUENCE</scope>
    <source>
        <strain evidence="2">AVDCRST_MAG13</strain>
    </source>
</reference>
<feature type="non-terminal residue" evidence="2">
    <location>
        <position position="44"/>
    </location>
</feature>
<evidence type="ECO:0000313" key="2">
    <source>
        <dbReference type="EMBL" id="CAA9473255.1"/>
    </source>
</evidence>
<feature type="region of interest" description="Disordered" evidence="1">
    <location>
        <begin position="1"/>
        <end position="44"/>
    </location>
</feature>
<dbReference type="EMBL" id="CADCVO010000091">
    <property type="protein sequence ID" value="CAA9473255.1"/>
    <property type="molecule type" value="Genomic_DNA"/>
</dbReference>
<name>A0A6J4RI28_9ACTN</name>
<proteinExistence type="predicted"/>
<accession>A0A6J4RI28</accession>
<dbReference type="AlphaFoldDB" id="A0A6J4RI28"/>
<protein>
    <submittedName>
        <fullName evidence="2">Uncharacterized protein</fullName>
    </submittedName>
</protein>